<comment type="caution">
    <text evidence="2">The sequence shown here is derived from an EMBL/GenBank/DDBJ whole genome shotgun (WGS) entry which is preliminary data.</text>
</comment>
<sequence length="141" mass="15321">MKLIGIILKAVQSGLLLLSCMMFNIAVGESSDPTGESSAKAAGKAYAMWVGTCSYFWIPFAYLILVFFEKGPERLLNLCCCVCFAIMALAAGAIMIDEVQDSPDVTDSFKERKEKILAAGSFNIIVAVVYLVDGILIFMNE</sequence>
<reference evidence="2" key="1">
    <citation type="journal article" date="2023" name="IScience">
        <title>Live-bearing cockroach genome reveals convergent evolutionary mechanisms linked to viviparity in insects and beyond.</title>
        <authorList>
            <person name="Fouks B."/>
            <person name="Harrison M.C."/>
            <person name="Mikhailova A.A."/>
            <person name="Marchal E."/>
            <person name="English S."/>
            <person name="Carruthers M."/>
            <person name="Jennings E.C."/>
            <person name="Chiamaka E.L."/>
            <person name="Frigard R.A."/>
            <person name="Pippel M."/>
            <person name="Attardo G.M."/>
            <person name="Benoit J.B."/>
            <person name="Bornberg-Bauer E."/>
            <person name="Tobe S.S."/>
        </authorList>
    </citation>
    <scope>NUCLEOTIDE SEQUENCE</scope>
    <source>
        <strain evidence="2">Stay&amp;Tobe</strain>
    </source>
</reference>
<evidence type="ECO:0000256" key="1">
    <source>
        <dbReference type="SAM" id="Phobius"/>
    </source>
</evidence>
<feature type="transmembrane region" description="Helical" evidence="1">
    <location>
        <begin position="116"/>
        <end position="139"/>
    </location>
</feature>
<accession>A0AAD7ZU70</accession>
<gene>
    <name evidence="2" type="ORF">L9F63_019461</name>
</gene>
<name>A0AAD7ZU70_DIPPU</name>
<dbReference type="Proteomes" id="UP001233999">
    <property type="component" value="Unassembled WGS sequence"/>
</dbReference>
<keyword evidence="1" id="KW-0812">Transmembrane</keyword>
<reference evidence="2" key="2">
    <citation type="submission" date="2023-05" db="EMBL/GenBank/DDBJ databases">
        <authorList>
            <person name="Fouks B."/>
        </authorList>
    </citation>
    <scope>NUCLEOTIDE SEQUENCE</scope>
    <source>
        <strain evidence="2">Stay&amp;Tobe</strain>
        <tissue evidence="2">Testes</tissue>
    </source>
</reference>
<protein>
    <submittedName>
        <fullName evidence="2">Uncharacterized protein</fullName>
    </submittedName>
</protein>
<keyword evidence="3" id="KW-1185">Reference proteome</keyword>
<keyword evidence="1" id="KW-0472">Membrane</keyword>
<dbReference type="AlphaFoldDB" id="A0AAD7ZU70"/>
<proteinExistence type="predicted"/>
<evidence type="ECO:0000313" key="2">
    <source>
        <dbReference type="EMBL" id="KAJ9586970.1"/>
    </source>
</evidence>
<keyword evidence="1" id="KW-1133">Transmembrane helix</keyword>
<organism evidence="2 3">
    <name type="scientific">Diploptera punctata</name>
    <name type="common">Pacific beetle cockroach</name>
    <dbReference type="NCBI Taxonomy" id="6984"/>
    <lineage>
        <taxon>Eukaryota</taxon>
        <taxon>Metazoa</taxon>
        <taxon>Ecdysozoa</taxon>
        <taxon>Arthropoda</taxon>
        <taxon>Hexapoda</taxon>
        <taxon>Insecta</taxon>
        <taxon>Pterygota</taxon>
        <taxon>Neoptera</taxon>
        <taxon>Polyneoptera</taxon>
        <taxon>Dictyoptera</taxon>
        <taxon>Blattodea</taxon>
        <taxon>Blaberoidea</taxon>
        <taxon>Blaberidae</taxon>
        <taxon>Diplopterinae</taxon>
        <taxon>Diploptera</taxon>
    </lineage>
</organism>
<evidence type="ECO:0000313" key="3">
    <source>
        <dbReference type="Proteomes" id="UP001233999"/>
    </source>
</evidence>
<feature type="transmembrane region" description="Helical" evidence="1">
    <location>
        <begin position="46"/>
        <end position="68"/>
    </location>
</feature>
<dbReference type="EMBL" id="JASPKZ010006821">
    <property type="protein sequence ID" value="KAJ9586970.1"/>
    <property type="molecule type" value="Genomic_DNA"/>
</dbReference>
<feature type="transmembrane region" description="Helical" evidence="1">
    <location>
        <begin position="75"/>
        <end position="96"/>
    </location>
</feature>
<dbReference type="PROSITE" id="PS51257">
    <property type="entry name" value="PROKAR_LIPOPROTEIN"/>
    <property type="match status" value="1"/>
</dbReference>